<dbReference type="CTD" id="20201403"/>
<keyword evidence="2 3" id="KW-0175">Coiled coil</keyword>
<dbReference type="Proteomes" id="UP000015101">
    <property type="component" value="Unassembled WGS sequence"/>
</dbReference>
<dbReference type="OrthoDB" id="446789at2759"/>
<proteinExistence type="inferred from homology"/>
<dbReference type="GO" id="GO:0035556">
    <property type="term" value="P:intracellular signal transduction"/>
    <property type="evidence" value="ECO:0000318"/>
    <property type="project" value="GO_Central"/>
</dbReference>
<dbReference type="InterPro" id="IPR007940">
    <property type="entry name" value="SH3BP5"/>
</dbReference>
<dbReference type="PANTHER" id="PTHR19423:SF1">
    <property type="entry name" value="SH3 DOMAIN-BINDING PROTEIN 5"/>
    <property type="match status" value="1"/>
</dbReference>
<feature type="region of interest" description="Disordered" evidence="4">
    <location>
        <begin position="239"/>
        <end position="260"/>
    </location>
</feature>
<dbReference type="PANTHER" id="PTHR19423">
    <property type="entry name" value="SH3 DOMAIN-BINDING PROTEIN 5"/>
    <property type="match status" value="1"/>
</dbReference>
<dbReference type="KEGG" id="hro:HELRODRAFT_166174"/>
<dbReference type="GO" id="GO:0004860">
    <property type="term" value="F:protein kinase inhibitor activity"/>
    <property type="evidence" value="ECO:0000318"/>
    <property type="project" value="GO_Central"/>
</dbReference>
<evidence type="ECO:0000256" key="2">
    <source>
        <dbReference type="ARBA" id="ARBA00023054"/>
    </source>
</evidence>
<accession>T1EXV3</accession>
<evidence type="ECO:0000256" key="4">
    <source>
        <dbReference type="SAM" id="MobiDB-lite"/>
    </source>
</evidence>
<dbReference type="GeneID" id="20201403"/>
<dbReference type="Pfam" id="PF05276">
    <property type="entry name" value="SH3BP5"/>
    <property type="match status" value="1"/>
</dbReference>
<keyword evidence="7" id="KW-1185">Reference proteome</keyword>
<organism evidence="6 7">
    <name type="scientific">Helobdella robusta</name>
    <name type="common">Californian leech</name>
    <dbReference type="NCBI Taxonomy" id="6412"/>
    <lineage>
        <taxon>Eukaryota</taxon>
        <taxon>Metazoa</taxon>
        <taxon>Spiralia</taxon>
        <taxon>Lophotrochozoa</taxon>
        <taxon>Annelida</taxon>
        <taxon>Clitellata</taxon>
        <taxon>Hirudinea</taxon>
        <taxon>Rhynchobdellida</taxon>
        <taxon>Glossiphoniidae</taxon>
        <taxon>Helobdella</taxon>
    </lineage>
</organism>
<gene>
    <name evidence="6" type="primary">20201403</name>
    <name evidence="5" type="ORF">HELRODRAFT_166174</name>
</gene>
<evidence type="ECO:0000256" key="3">
    <source>
        <dbReference type="SAM" id="Coils"/>
    </source>
</evidence>
<dbReference type="EMBL" id="KB097753">
    <property type="protein sequence ID" value="ESN90502.1"/>
    <property type="molecule type" value="Genomic_DNA"/>
</dbReference>
<dbReference type="HOGENOM" id="CLU_522049_0_0_1"/>
<evidence type="ECO:0000313" key="7">
    <source>
        <dbReference type="Proteomes" id="UP000015101"/>
    </source>
</evidence>
<evidence type="ECO:0000313" key="6">
    <source>
        <dbReference type="EnsemblMetazoa" id="HelroP166174"/>
    </source>
</evidence>
<evidence type="ECO:0000256" key="1">
    <source>
        <dbReference type="ARBA" id="ARBA00007796"/>
    </source>
</evidence>
<dbReference type="EnsemblMetazoa" id="HelroT166174">
    <property type="protein sequence ID" value="HelroP166174"/>
    <property type="gene ID" value="HelroG166174"/>
</dbReference>
<name>T1EXV3_HELRO</name>
<evidence type="ECO:0000313" key="5">
    <source>
        <dbReference type="EMBL" id="ESN90502.1"/>
    </source>
</evidence>
<dbReference type="STRING" id="6412.T1EXV3"/>
<reference evidence="6" key="3">
    <citation type="submission" date="2015-06" db="UniProtKB">
        <authorList>
            <consortium name="EnsemblMetazoa"/>
        </authorList>
    </citation>
    <scope>IDENTIFICATION</scope>
</reference>
<sequence length="522" mass="59298">MDVDSEFSYDDDSDTLDPRIKEELDNLNTCSDTINKLGNELQAAREKFEMNKRKAKHAVTKMYKSMGRRNVQMAKKYYITLQDIEKLKSNLHKSTINYHNIQTHCELSKKKVVQLEKLLSQHGNKLDVVLLDELNNANIQLTKGKVEMSKEDEEHSKMTGRLFVLERQLTEEPFFQLKKELEKKLKAERQNAEDLHLALICHQQKYKMTLMTLENISNEEHMRRQLMSTMLMGIRTPDISSQLSTDDDNEDYPDDNDSAFSDYDLQKTITNLVREQEILQSDSASLIETSSLSRVTNVKIGAADIDLSLALSTTSTITNTLPSTIATSSILITSTAATTTTDAATTAAATAAADALPMVREDIDGAEDHLTHEHLNYPNNNNYNNYSFNRYENSFNNGRGDISNKFALIKLSNYTSNNKAKHFSISISDSSSAALMNQQQLTLLSPMMLQVTNNNSKNSSNNSGNNTEPERYRIRLGNIEIACQLNFLFNVSFSIRADIKDVDYVTHFVCIFFHIIYFILDH</sequence>
<dbReference type="InParanoid" id="T1EXV3"/>
<dbReference type="AlphaFoldDB" id="T1EXV3"/>
<feature type="compositionally biased region" description="Acidic residues" evidence="4">
    <location>
        <begin position="245"/>
        <end position="257"/>
    </location>
</feature>
<dbReference type="eggNOG" id="KOG2008">
    <property type="taxonomic scope" value="Eukaryota"/>
</dbReference>
<comment type="similarity">
    <text evidence="1">Belongs to the SH3BP5 family.</text>
</comment>
<dbReference type="EMBL" id="AMQM01002270">
    <property type="status" value="NOT_ANNOTATED_CDS"/>
    <property type="molecule type" value="Genomic_DNA"/>
</dbReference>
<protein>
    <submittedName>
        <fullName evidence="5 6">Uncharacterized protein</fullName>
    </submittedName>
</protein>
<reference evidence="7" key="1">
    <citation type="submission" date="2012-12" db="EMBL/GenBank/DDBJ databases">
        <authorList>
            <person name="Hellsten U."/>
            <person name="Grimwood J."/>
            <person name="Chapman J.A."/>
            <person name="Shapiro H."/>
            <person name="Aerts A."/>
            <person name="Otillar R.P."/>
            <person name="Terry A.Y."/>
            <person name="Boore J.L."/>
            <person name="Simakov O."/>
            <person name="Marletaz F."/>
            <person name="Cho S.-J."/>
            <person name="Edsinger-Gonzales E."/>
            <person name="Havlak P."/>
            <person name="Kuo D.-H."/>
            <person name="Larsson T."/>
            <person name="Lv J."/>
            <person name="Arendt D."/>
            <person name="Savage R."/>
            <person name="Osoegawa K."/>
            <person name="de Jong P."/>
            <person name="Lindberg D.R."/>
            <person name="Seaver E.C."/>
            <person name="Weisblat D.A."/>
            <person name="Putnam N.H."/>
            <person name="Grigoriev I.V."/>
            <person name="Rokhsar D.S."/>
        </authorList>
    </citation>
    <scope>NUCLEOTIDE SEQUENCE</scope>
</reference>
<dbReference type="GO" id="GO:0005737">
    <property type="term" value="C:cytoplasm"/>
    <property type="evidence" value="ECO:0000318"/>
    <property type="project" value="GO_Central"/>
</dbReference>
<reference evidence="5 7" key="2">
    <citation type="journal article" date="2013" name="Nature">
        <title>Insights into bilaterian evolution from three spiralian genomes.</title>
        <authorList>
            <person name="Simakov O."/>
            <person name="Marletaz F."/>
            <person name="Cho S.J."/>
            <person name="Edsinger-Gonzales E."/>
            <person name="Havlak P."/>
            <person name="Hellsten U."/>
            <person name="Kuo D.H."/>
            <person name="Larsson T."/>
            <person name="Lv J."/>
            <person name="Arendt D."/>
            <person name="Savage R."/>
            <person name="Osoegawa K."/>
            <person name="de Jong P."/>
            <person name="Grimwood J."/>
            <person name="Chapman J.A."/>
            <person name="Shapiro H."/>
            <person name="Aerts A."/>
            <person name="Otillar R.P."/>
            <person name="Terry A.Y."/>
            <person name="Boore J.L."/>
            <person name="Grigoriev I.V."/>
            <person name="Lindberg D.R."/>
            <person name="Seaver E.C."/>
            <person name="Weisblat D.A."/>
            <person name="Putnam N.H."/>
            <person name="Rokhsar D.S."/>
        </authorList>
    </citation>
    <scope>NUCLEOTIDE SEQUENCE</scope>
</reference>
<feature type="coiled-coil region" evidence="3">
    <location>
        <begin position="27"/>
        <end position="54"/>
    </location>
</feature>
<dbReference type="RefSeq" id="XP_009031425.1">
    <property type="nucleotide sequence ID" value="XM_009033177.1"/>
</dbReference>